<reference evidence="1 3" key="1">
    <citation type="journal article" date="2020" name="Microorganisms">
        <title>Reliable Identification of Environmental Pseudomonas Isolates Using the rpoD Gene.</title>
        <authorList>
            <consortium name="The Broad Institute Genome Sequencing Platform"/>
            <person name="Girard L."/>
            <person name="Lood C."/>
            <person name="Rokni-Zadeh H."/>
            <person name="van Noort V."/>
            <person name="Lavigne R."/>
            <person name="De Mot R."/>
        </authorList>
    </citation>
    <scope>NUCLEOTIDE SEQUENCE</scope>
    <source>
        <strain evidence="1 3">RW4S2</strain>
    </source>
</reference>
<dbReference type="AlphaFoldDB" id="A0A923K5A0"/>
<reference evidence="1" key="2">
    <citation type="submission" date="2020-07" db="EMBL/GenBank/DDBJ databases">
        <authorList>
            <person name="Lood C."/>
            <person name="Girard L."/>
        </authorList>
    </citation>
    <scope>NUCLEOTIDE SEQUENCE</scope>
    <source>
        <strain evidence="1">RW4S2</strain>
    </source>
</reference>
<comment type="caution">
    <text evidence="1">The sequence shown here is derived from an EMBL/GenBank/DDBJ whole genome shotgun (WGS) entry which is preliminary data.</text>
</comment>
<dbReference type="InterPro" id="IPR022050">
    <property type="entry name" value="T_hemolysin"/>
</dbReference>
<keyword evidence="3" id="KW-1185">Reference proteome</keyword>
<protein>
    <submittedName>
        <fullName evidence="1">Thermostable hemolysin</fullName>
    </submittedName>
</protein>
<reference evidence="2" key="3">
    <citation type="submission" date="2021-06" db="EMBL/GenBank/DDBJ databases">
        <title>Updating the genus Pseudomonas: Description of 43 new species and partition of the Pseudomonas putida group.</title>
        <authorList>
            <person name="Girard L."/>
            <person name="Lood C."/>
            <person name="Vandamme P."/>
            <person name="Rokni-Zadeh H."/>
            <person name="Van Noort V."/>
            <person name="Hofte M."/>
            <person name="Lavigne R."/>
            <person name="De Mot R."/>
        </authorList>
    </citation>
    <scope>NUCLEOTIDE SEQUENCE</scope>
    <source>
        <strain evidence="2">RW4S2</strain>
    </source>
</reference>
<accession>A0A923K5A0</accession>
<name>A0A923K5A0_9PSED</name>
<sequence>MYIVRNFYKGRPGYRCLQEAVRAHYLKHYDATPEPQPDLFVCLTGSNGGAPGYACAGISYGDSGKLFSEYYLDQSLDQRYGLDRARIAEVGAFASFRSGSGAGKYLLNNVIQTLALRNFGLVVLTATEQVRQLLAPFVDTLDDLGGADQARVKDPQVNWGSYYQQGPRVVAARLSPPSIWMSAPASAAGLGHSLPHFNCQASA</sequence>
<evidence type="ECO:0000313" key="1">
    <source>
        <dbReference type="EMBL" id="MBC3470085.1"/>
    </source>
</evidence>
<evidence type="ECO:0000313" key="2">
    <source>
        <dbReference type="EMBL" id="MBV4540414.1"/>
    </source>
</evidence>
<proteinExistence type="predicted"/>
<gene>
    <name evidence="2" type="ORF">HU738_005075</name>
    <name evidence="1" type="ORF">HU738_05900</name>
</gene>
<dbReference type="RefSeq" id="WP_186601525.1">
    <property type="nucleotide sequence ID" value="NZ_JABWRP020000003.1"/>
</dbReference>
<dbReference type="Pfam" id="PF12261">
    <property type="entry name" value="T_hemolysin"/>
    <property type="match status" value="1"/>
</dbReference>
<evidence type="ECO:0000313" key="3">
    <source>
        <dbReference type="Proteomes" id="UP000628137"/>
    </source>
</evidence>
<dbReference type="EMBL" id="JABWRP010000003">
    <property type="protein sequence ID" value="MBC3470085.1"/>
    <property type="molecule type" value="Genomic_DNA"/>
</dbReference>
<dbReference type="Proteomes" id="UP000628137">
    <property type="component" value="Unassembled WGS sequence"/>
</dbReference>
<organism evidence="1">
    <name type="scientific">Pseudomonas vlassakiae</name>
    <dbReference type="NCBI Taxonomy" id="485888"/>
    <lineage>
        <taxon>Bacteria</taxon>
        <taxon>Pseudomonadati</taxon>
        <taxon>Pseudomonadota</taxon>
        <taxon>Gammaproteobacteria</taxon>
        <taxon>Pseudomonadales</taxon>
        <taxon>Pseudomonadaceae</taxon>
        <taxon>Pseudomonas</taxon>
    </lineage>
</organism>
<dbReference type="EMBL" id="JABWRP020000003">
    <property type="protein sequence ID" value="MBV4540414.1"/>
    <property type="molecule type" value="Genomic_DNA"/>
</dbReference>